<dbReference type="InterPro" id="IPR045307">
    <property type="entry name" value="ADCK1_dom"/>
</dbReference>
<dbReference type="WBParaSite" id="nRc.2.0.1.t45622-RA">
    <property type="protein sequence ID" value="nRc.2.0.1.t45622-RA"/>
    <property type="gene ID" value="nRc.2.0.1.g45622"/>
</dbReference>
<evidence type="ECO:0000256" key="1">
    <source>
        <dbReference type="ARBA" id="ARBA00009670"/>
    </source>
</evidence>
<dbReference type="GO" id="GO:0005743">
    <property type="term" value="C:mitochondrial inner membrane"/>
    <property type="evidence" value="ECO:0007669"/>
    <property type="project" value="TreeGrafter"/>
</dbReference>
<dbReference type="OMA" id="ANMMVRV"/>
<dbReference type="GO" id="GO:0055088">
    <property type="term" value="P:lipid homeostasis"/>
    <property type="evidence" value="ECO:0007669"/>
    <property type="project" value="TreeGrafter"/>
</dbReference>
<comment type="similarity">
    <text evidence="1">Belongs to the protein kinase superfamily. ADCK protein kinase family.</text>
</comment>
<evidence type="ECO:0000313" key="4">
    <source>
        <dbReference type="WBParaSite" id="nRc.2.0.1.t45622-RA"/>
    </source>
</evidence>
<dbReference type="Pfam" id="PF03109">
    <property type="entry name" value="ABC1"/>
    <property type="match status" value="1"/>
</dbReference>
<reference evidence="4" key="1">
    <citation type="submission" date="2022-11" db="UniProtKB">
        <authorList>
            <consortium name="WormBaseParasite"/>
        </authorList>
    </citation>
    <scope>IDENTIFICATION</scope>
</reference>
<dbReference type="PANTHER" id="PTHR43173">
    <property type="entry name" value="ABC1 FAMILY PROTEIN"/>
    <property type="match status" value="1"/>
</dbReference>
<sequence>MERKSIGAASLAQVHKAKLNDGTTVAVKVQHRRVKSNSFVDCTTMEALVRTVALLFPEFKLMWLVEETKKNLPLELDFVNEGQNADRVRRMFVHLPFLKVPEIKWEYSTDRVLTMEFCEGGQVNDLDYIDRHSISPSEVCRKLGQLYSEMIFVQGCVHCDPHPGNVLVNKSHSKGLQIVLLDHGLYTILDEDFRLNYSKLWLSLMNADLIGIREAGKHLNVGEDLYALLACMVCSRSWNSIVSGIDKQSLTTSENEEIKSYVGSYLVEISEVLNRVPRPMLLIFKTNDLLRSIEYSLKVQRNAYSFLQMSKCCVTAVHDYSYNRCDSLYGKITQIFSTYVSMTKLLCYEWFLNLSNY</sequence>
<dbReference type="GO" id="GO:0007005">
    <property type="term" value="P:mitochondrion organization"/>
    <property type="evidence" value="ECO:0007669"/>
    <property type="project" value="TreeGrafter"/>
</dbReference>
<organism evidence="3 4">
    <name type="scientific">Romanomermis culicivorax</name>
    <name type="common">Nematode worm</name>
    <dbReference type="NCBI Taxonomy" id="13658"/>
    <lineage>
        <taxon>Eukaryota</taxon>
        <taxon>Metazoa</taxon>
        <taxon>Ecdysozoa</taxon>
        <taxon>Nematoda</taxon>
        <taxon>Enoplea</taxon>
        <taxon>Dorylaimia</taxon>
        <taxon>Mermithida</taxon>
        <taxon>Mermithoidea</taxon>
        <taxon>Mermithidae</taxon>
        <taxon>Romanomermis</taxon>
    </lineage>
</organism>
<dbReference type="InterPro" id="IPR051130">
    <property type="entry name" value="Mito_struct-func_regulator"/>
</dbReference>
<evidence type="ECO:0000259" key="2">
    <source>
        <dbReference type="Pfam" id="PF03109"/>
    </source>
</evidence>
<dbReference type="PANTHER" id="PTHR43173:SF19">
    <property type="entry name" value="AARF DOMAIN-CONTAINING PROTEIN KINASE 1"/>
    <property type="match status" value="1"/>
</dbReference>
<feature type="domain" description="ABC1 atypical kinase-like" evidence="2">
    <location>
        <begin position="2"/>
        <end position="214"/>
    </location>
</feature>
<dbReference type="Gene3D" id="1.10.510.10">
    <property type="entry name" value="Transferase(Phosphotransferase) domain 1"/>
    <property type="match status" value="1"/>
</dbReference>
<keyword evidence="3" id="KW-1185">Reference proteome</keyword>
<dbReference type="CDD" id="cd13969">
    <property type="entry name" value="ADCK1-like"/>
    <property type="match status" value="1"/>
</dbReference>
<name>A0A915L536_ROMCU</name>
<dbReference type="InterPro" id="IPR004147">
    <property type="entry name" value="ABC1_dom"/>
</dbReference>
<protein>
    <submittedName>
        <fullName evidence="4">ABC1 atypical kinase-like domain-containing protein</fullName>
    </submittedName>
</protein>
<dbReference type="SUPFAM" id="SSF56112">
    <property type="entry name" value="Protein kinase-like (PK-like)"/>
    <property type="match status" value="1"/>
</dbReference>
<dbReference type="AlphaFoldDB" id="A0A915L536"/>
<accession>A0A915L536</accession>
<proteinExistence type="inferred from homology"/>
<dbReference type="Proteomes" id="UP000887565">
    <property type="component" value="Unplaced"/>
</dbReference>
<evidence type="ECO:0000313" key="3">
    <source>
        <dbReference type="Proteomes" id="UP000887565"/>
    </source>
</evidence>
<dbReference type="InterPro" id="IPR011009">
    <property type="entry name" value="Kinase-like_dom_sf"/>
</dbReference>